<accession>A0A1B0AFM8</accession>
<keyword evidence="3" id="KW-1185">Reference proteome</keyword>
<sequence>MNRAPLTSTVRGTASSIGGSEYSFPPSYRSRNTTPGTISSDRSIEIEPSGRLLANEDIPEPLSVEQISEYSSLQQRRAAARATAISREQKSNKKDFDRMEEKCAVKERITKDKLNANEDNHDMVTIVTITAHNGMENGNETIASTLTTNSTTTLTTTTSSSTTTTTASTTTRTIDEAMTTEQTEILAHL</sequence>
<reference evidence="3" key="1">
    <citation type="submission" date="2014-03" db="EMBL/GenBank/DDBJ databases">
        <authorList>
            <person name="Aksoy S."/>
            <person name="Warren W."/>
            <person name="Wilson R.K."/>
        </authorList>
    </citation>
    <scope>NUCLEOTIDE SEQUENCE [LARGE SCALE GENOMIC DNA]</scope>
    <source>
        <strain evidence="3">IAEA</strain>
    </source>
</reference>
<proteinExistence type="predicted"/>
<dbReference type="Proteomes" id="UP000092445">
    <property type="component" value="Unassembled WGS sequence"/>
</dbReference>
<dbReference type="EnsemblMetazoa" id="GPAI044163-RA">
    <property type="protein sequence ID" value="GPAI044163-PA"/>
    <property type="gene ID" value="GPAI044163"/>
</dbReference>
<evidence type="ECO:0000313" key="3">
    <source>
        <dbReference type="Proteomes" id="UP000092445"/>
    </source>
</evidence>
<reference evidence="2" key="2">
    <citation type="submission" date="2020-05" db="UniProtKB">
        <authorList>
            <consortium name="EnsemblMetazoa"/>
        </authorList>
    </citation>
    <scope>IDENTIFICATION</scope>
    <source>
        <strain evidence="2">IAEA</strain>
    </source>
</reference>
<feature type="compositionally biased region" description="Polar residues" evidence="1">
    <location>
        <begin position="29"/>
        <end position="41"/>
    </location>
</feature>
<feature type="compositionally biased region" description="Polar residues" evidence="1">
    <location>
        <begin position="1"/>
        <end position="18"/>
    </location>
</feature>
<evidence type="ECO:0000256" key="1">
    <source>
        <dbReference type="SAM" id="MobiDB-lite"/>
    </source>
</evidence>
<evidence type="ECO:0000313" key="2">
    <source>
        <dbReference type="EnsemblMetazoa" id="GPAI044163-PA"/>
    </source>
</evidence>
<protein>
    <submittedName>
        <fullName evidence="2">Uncharacterized protein</fullName>
    </submittedName>
</protein>
<organism evidence="2 3">
    <name type="scientific">Glossina pallidipes</name>
    <name type="common">Tsetse fly</name>
    <dbReference type="NCBI Taxonomy" id="7398"/>
    <lineage>
        <taxon>Eukaryota</taxon>
        <taxon>Metazoa</taxon>
        <taxon>Ecdysozoa</taxon>
        <taxon>Arthropoda</taxon>
        <taxon>Hexapoda</taxon>
        <taxon>Insecta</taxon>
        <taxon>Pterygota</taxon>
        <taxon>Neoptera</taxon>
        <taxon>Endopterygota</taxon>
        <taxon>Diptera</taxon>
        <taxon>Brachycera</taxon>
        <taxon>Muscomorpha</taxon>
        <taxon>Hippoboscoidea</taxon>
        <taxon>Glossinidae</taxon>
        <taxon>Glossina</taxon>
    </lineage>
</organism>
<dbReference type="AlphaFoldDB" id="A0A1B0AFM8"/>
<dbReference type="VEuPathDB" id="VectorBase:GPAI044163"/>
<feature type="region of interest" description="Disordered" evidence="1">
    <location>
        <begin position="1"/>
        <end position="42"/>
    </location>
</feature>
<name>A0A1B0AFM8_GLOPL</name>
<feature type="region of interest" description="Disordered" evidence="1">
    <location>
        <begin position="147"/>
        <end position="169"/>
    </location>
</feature>